<evidence type="ECO:0000259" key="2">
    <source>
        <dbReference type="Pfam" id="PF08546"/>
    </source>
</evidence>
<protein>
    <submittedName>
        <fullName evidence="3">Putative Ketopantoate reductase PanE/ApbA</fullName>
    </submittedName>
</protein>
<dbReference type="Gene3D" id="1.10.1040.10">
    <property type="entry name" value="N-(1-d-carboxylethyl)-l-norvaline Dehydrogenase, domain 2"/>
    <property type="match status" value="1"/>
</dbReference>
<dbReference type="InterPro" id="IPR013332">
    <property type="entry name" value="KPR_N"/>
</dbReference>
<dbReference type="PANTHER" id="PTHR21708:SF26">
    <property type="entry name" value="2-DEHYDROPANTOATE 2-REDUCTASE"/>
    <property type="match status" value="1"/>
</dbReference>
<feature type="domain" description="Ketopantoate reductase N-terminal" evidence="1">
    <location>
        <begin position="29"/>
        <end position="104"/>
    </location>
</feature>
<dbReference type="InterPro" id="IPR051402">
    <property type="entry name" value="KPR-Related"/>
</dbReference>
<dbReference type="AlphaFoldDB" id="B3T1K9"/>
<dbReference type="Pfam" id="PF08546">
    <property type="entry name" value="ApbA_C"/>
    <property type="match status" value="1"/>
</dbReference>
<name>B3T1K9_9ZZZZ</name>
<organism evidence="3">
    <name type="scientific">uncultured marine microorganism HF4000_010I05</name>
    <dbReference type="NCBI Taxonomy" id="455517"/>
    <lineage>
        <taxon>unclassified sequences</taxon>
        <taxon>environmental samples</taxon>
    </lineage>
</organism>
<dbReference type="PANTHER" id="PTHR21708">
    <property type="entry name" value="PROBABLE 2-DEHYDROPANTOATE 2-REDUCTASE"/>
    <property type="match status" value="1"/>
</dbReference>
<sequence>MTGFYAGEPIEWTGAIPAIHTDELRLLTDKLDVVFLAVKGYNTRWCTEVIKPYLADDGMVVSVQNGINEPTIAEVVGPHRTIGCETLMGGQTWEPGHIHRTMGGDPNTMDYMVGEYGGGVSSRVEQLAEMMRRSVGTCGVSEHIMDEVWTKFVVNCGGNLLAAITSWDSREMGLNNTARLRWALQSEAIEVGEQMGVTFRSFAGSVGVIMTPQE</sequence>
<dbReference type="Pfam" id="PF02558">
    <property type="entry name" value="ApbA"/>
    <property type="match status" value="1"/>
</dbReference>
<dbReference type="EMBL" id="EU016576">
    <property type="protein sequence ID" value="ABZ06468.1"/>
    <property type="molecule type" value="Genomic_DNA"/>
</dbReference>
<dbReference type="Gene3D" id="3.40.50.720">
    <property type="entry name" value="NAD(P)-binding Rossmann-like Domain"/>
    <property type="match status" value="1"/>
</dbReference>
<dbReference type="InterPro" id="IPR013752">
    <property type="entry name" value="KPA_reductase"/>
</dbReference>
<reference evidence="3" key="1">
    <citation type="journal article" date="2008" name="ISME J.">
        <title>Genomic patterns of recombination, clonal divergence and environment in marine microbial populations.</title>
        <authorList>
            <person name="Konstantinidis K.T."/>
            <person name="Delong E.F."/>
        </authorList>
    </citation>
    <scope>NUCLEOTIDE SEQUENCE</scope>
</reference>
<proteinExistence type="predicted"/>
<evidence type="ECO:0000259" key="1">
    <source>
        <dbReference type="Pfam" id="PF02558"/>
    </source>
</evidence>
<feature type="domain" description="Ketopantoate reductase C-terminal" evidence="2">
    <location>
        <begin position="144"/>
        <end position="200"/>
    </location>
</feature>
<gene>
    <name evidence="3" type="ORF">ALOHA_HF4000010I05ctg1g32</name>
</gene>
<dbReference type="InterPro" id="IPR013328">
    <property type="entry name" value="6PGD_dom2"/>
</dbReference>
<accession>B3T1K9</accession>
<evidence type="ECO:0000313" key="3">
    <source>
        <dbReference type="EMBL" id="ABZ06468.1"/>
    </source>
</evidence>